<evidence type="ECO:0000313" key="2">
    <source>
        <dbReference type="EMBL" id="AIZ56297.1"/>
    </source>
</evidence>
<keyword evidence="1" id="KW-0812">Transmembrane</keyword>
<keyword evidence="3" id="KW-1185">Reference proteome</keyword>
<gene>
    <name evidence="2" type="ORF">Mpt1_c04030</name>
</gene>
<evidence type="ECO:0000313" key="3">
    <source>
        <dbReference type="Proteomes" id="UP000030787"/>
    </source>
</evidence>
<name>A0A0A7LDA6_9ARCH</name>
<keyword evidence="1" id="KW-1133">Transmembrane helix</keyword>
<dbReference type="HOGENOM" id="CLU_1346360_0_0_2"/>
<dbReference type="EMBL" id="CP010070">
    <property type="protein sequence ID" value="AIZ56297.1"/>
    <property type="molecule type" value="Genomic_DNA"/>
</dbReference>
<feature type="transmembrane region" description="Helical" evidence="1">
    <location>
        <begin position="137"/>
        <end position="156"/>
    </location>
</feature>
<keyword evidence="1" id="KW-0472">Membrane</keyword>
<sequence>MKHSSEKAKYYIYEPVHCLKNRFFLYFEKKYMSCLCTIIFLTAASRTEMFRCFLLRILSKTYTSLIRIYFVGNNYILYTRVGFINRVSQVSTRGGIKHLCQKIQVSLMSSKNNRANINETNERLYRRSYSGSRATKNALFVTLLLVVAALAGATLFDKGADTSSAAPGDWTLSHTSGFTEVRTILNSETNNGSVTLEEGYIYI</sequence>
<dbReference type="KEGG" id="mear:Mpt1_c04030"/>
<proteinExistence type="predicted"/>
<evidence type="ECO:0000256" key="1">
    <source>
        <dbReference type="SAM" id="Phobius"/>
    </source>
</evidence>
<dbReference type="STRING" id="1577791.Mpt1_c04030"/>
<dbReference type="AlphaFoldDB" id="A0A0A7LDA6"/>
<organism evidence="2 3">
    <name type="scientific">Candidatus Methanoplasma termitum</name>
    <dbReference type="NCBI Taxonomy" id="1577791"/>
    <lineage>
        <taxon>Archaea</taxon>
        <taxon>Methanobacteriati</taxon>
        <taxon>Thermoplasmatota</taxon>
        <taxon>Thermoplasmata</taxon>
        <taxon>Methanomassiliicoccales</taxon>
        <taxon>Methanomassiliicoccaceae</taxon>
        <taxon>Candidatus Methanoplasma</taxon>
    </lineage>
</organism>
<dbReference type="Proteomes" id="UP000030787">
    <property type="component" value="Chromosome"/>
</dbReference>
<accession>A0A0A7LDA6</accession>
<protein>
    <submittedName>
        <fullName evidence="2">Uncharacterized protein</fullName>
    </submittedName>
</protein>
<reference evidence="2 3" key="1">
    <citation type="journal article" date="2014" name="Appl. Environ. Microbiol.">
        <title>Comparative Genome Analysis of 'Candidatus Methanoplasma termitum' Indicates a New Mode of Energy Metabolism in the Seventh Order of Methanogens.</title>
        <authorList>
            <person name="Lang K."/>
            <person name="Schuldes J."/>
            <person name="Klingl A."/>
            <person name="Poehlein A."/>
            <person name="Daniel R."/>
            <person name="Brune A."/>
        </authorList>
    </citation>
    <scope>NUCLEOTIDE SEQUENCE [LARGE SCALE GENOMIC DNA]</scope>
    <source>
        <strain evidence="3">Mpt1</strain>
    </source>
</reference>